<dbReference type="PROSITE" id="PS51781">
    <property type="entry name" value="SH3B"/>
    <property type="match status" value="1"/>
</dbReference>
<dbReference type="EMBL" id="SGOE01000007">
    <property type="protein sequence ID" value="TRB03985.1"/>
    <property type="molecule type" value="Genomic_DNA"/>
</dbReference>
<gene>
    <name evidence="2" type="ORF">EXN61_20950</name>
</gene>
<dbReference type="SMART" id="SM00287">
    <property type="entry name" value="SH3b"/>
    <property type="match status" value="1"/>
</dbReference>
<name>A0A546XTC4_AGRTU</name>
<organism evidence="2 3">
    <name type="scientific">Agrobacterium tumefaciens</name>
    <dbReference type="NCBI Taxonomy" id="358"/>
    <lineage>
        <taxon>Bacteria</taxon>
        <taxon>Pseudomonadati</taxon>
        <taxon>Pseudomonadota</taxon>
        <taxon>Alphaproteobacteria</taxon>
        <taxon>Hyphomicrobiales</taxon>
        <taxon>Rhizobiaceae</taxon>
        <taxon>Rhizobium/Agrobacterium group</taxon>
        <taxon>Agrobacterium</taxon>
        <taxon>Agrobacterium tumefaciens complex</taxon>
    </lineage>
</organism>
<dbReference type="Proteomes" id="UP000317023">
    <property type="component" value="Unassembled WGS sequence"/>
</dbReference>
<dbReference type="AlphaFoldDB" id="A0A546XTC4"/>
<reference evidence="2 3" key="1">
    <citation type="journal article" date="2019" name="Appl. Microbiol. Biotechnol.">
        <title>Differential efficiency of wild type rhizogenic strains for rol gene transformation of plants.</title>
        <authorList>
            <person name="Desmet S."/>
            <person name="De Keyser E."/>
            <person name="Van Vaerenbergh J."/>
            <person name="Baeyen S."/>
            <person name="Van Huylenbroeck J."/>
            <person name="Geelen D."/>
            <person name="Dhooghe E."/>
        </authorList>
    </citation>
    <scope>NUCLEOTIDE SEQUENCE [LARGE SCALE GENOMIC DNA]</scope>
    <source>
        <strain evidence="2 3">MAFF210266</strain>
    </source>
</reference>
<evidence type="ECO:0000313" key="2">
    <source>
        <dbReference type="EMBL" id="TRB03985.1"/>
    </source>
</evidence>
<accession>A0A546XTC4</accession>
<dbReference type="Pfam" id="PF08239">
    <property type="entry name" value="SH3_3"/>
    <property type="match status" value="1"/>
</dbReference>
<dbReference type="InterPro" id="IPR003646">
    <property type="entry name" value="SH3-like_bac-type"/>
</dbReference>
<proteinExistence type="predicted"/>
<sequence>MLIKFANATPLAAAGPSSERCAEFKKGDEMNRNLTTLALMLAITVPSAANAASAAFAVANVNLRAGPGTAYPVVTTLFAGSAVTLHGCMANLSWCDIGWAGNRGWVAASYIRVEYNGNTIVITPSTTSQLNITVVSFNYGYWQAHYAGRHWYGHWDNYHGSPRHAHGAGVVACGPNACRYGSVRHNHDGTTIRHGKIVRP</sequence>
<feature type="domain" description="SH3b" evidence="1">
    <location>
        <begin position="51"/>
        <end position="115"/>
    </location>
</feature>
<evidence type="ECO:0000259" key="1">
    <source>
        <dbReference type="PROSITE" id="PS51781"/>
    </source>
</evidence>
<comment type="caution">
    <text evidence="2">The sequence shown here is derived from an EMBL/GenBank/DDBJ whole genome shotgun (WGS) entry which is preliminary data.</text>
</comment>
<dbReference type="Gene3D" id="2.30.30.40">
    <property type="entry name" value="SH3 Domains"/>
    <property type="match status" value="1"/>
</dbReference>
<protein>
    <recommendedName>
        <fullName evidence="1">SH3b domain-containing protein</fullName>
    </recommendedName>
</protein>
<evidence type="ECO:0000313" key="3">
    <source>
        <dbReference type="Proteomes" id="UP000317023"/>
    </source>
</evidence>